<feature type="compositionally biased region" description="Low complexity" evidence="1">
    <location>
        <begin position="16"/>
        <end position="114"/>
    </location>
</feature>
<feature type="compositionally biased region" description="Gly residues" evidence="1">
    <location>
        <begin position="284"/>
        <end position="295"/>
    </location>
</feature>
<keyword evidence="3" id="KW-1185">Reference proteome</keyword>
<feature type="region of interest" description="Disordered" evidence="1">
    <location>
        <begin position="1"/>
        <end position="118"/>
    </location>
</feature>
<protein>
    <submittedName>
        <fullName evidence="2">Uncharacterized protein</fullName>
    </submittedName>
</protein>
<name>A0A1X6P8F7_PORUM</name>
<accession>A0A1X6P8F7</accession>
<dbReference type="PANTHER" id="PTHR45725">
    <property type="entry name" value="FORMIN HOMOLOGY 2 FAMILY MEMBER"/>
    <property type="match status" value="1"/>
</dbReference>
<dbReference type="InterPro" id="IPR051425">
    <property type="entry name" value="Formin_Homology"/>
</dbReference>
<reference evidence="2 3" key="1">
    <citation type="submission" date="2017-03" db="EMBL/GenBank/DDBJ databases">
        <title>WGS assembly of Porphyra umbilicalis.</title>
        <authorList>
            <person name="Brawley S.H."/>
            <person name="Blouin N.A."/>
            <person name="Ficko-Blean E."/>
            <person name="Wheeler G.L."/>
            <person name="Lohr M."/>
            <person name="Goodson H.V."/>
            <person name="Jenkins J.W."/>
            <person name="Blaby-Haas C.E."/>
            <person name="Helliwell K.E."/>
            <person name="Chan C."/>
            <person name="Marriage T."/>
            <person name="Bhattacharya D."/>
            <person name="Klein A.S."/>
            <person name="Badis Y."/>
            <person name="Brodie J."/>
            <person name="Cao Y."/>
            <person name="Collen J."/>
            <person name="Dittami S.M."/>
            <person name="Gachon C.M."/>
            <person name="Green B.R."/>
            <person name="Karpowicz S."/>
            <person name="Kim J.W."/>
            <person name="Kudahl U."/>
            <person name="Lin S."/>
            <person name="Michel G."/>
            <person name="Mittag M."/>
            <person name="Olson B.J."/>
            <person name="Pangilinan J."/>
            <person name="Peng Y."/>
            <person name="Qiu H."/>
            <person name="Shu S."/>
            <person name="Singer J.T."/>
            <person name="Smith A.G."/>
            <person name="Sprecher B.N."/>
            <person name="Wagner V."/>
            <person name="Wang W."/>
            <person name="Wang Z.-Y."/>
            <person name="Yan J."/>
            <person name="Yarish C."/>
            <person name="Zoeuner-Riek S."/>
            <person name="Zhuang Y."/>
            <person name="Zou Y."/>
            <person name="Lindquist E.A."/>
            <person name="Grimwood J."/>
            <person name="Barry K."/>
            <person name="Rokhsar D.S."/>
            <person name="Schmutz J."/>
            <person name="Stiller J.W."/>
            <person name="Grossman A.R."/>
            <person name="Prochnik S.E."/>
        </authorList>
    </citation>
    <scope>NUCLEOTIDE SEQUENCE [LARGE SCALE GENOMIC DNA]</scope>
    <source>
        <strain evidence="2">4086291</strain>
    </source>
</reference>
<proteinExistence type="predicted"/>
<evidence type="ECO:0000256" key="1">
    <source>
        <dbReference type="SAM" id="MobiDB-lite"/>
    </source>
</evidence>
<dbReference type="EMBL" id="KV918851">
    <property type="protein sequence ID" value="OSX76913.1"/>
    <property type="molecule type" value="Genomic_DNA"/>
</dbReference>
<evidence type="ECO:0000313" key="2">
    <source>
        <dbReference type="EMBL" id="OSX76913.1"/>
    </source>
</evidence>
<dbReference type="AlphaFoldDB" id="A0A1X6P8F7"/>
<dbReference type="Proteomes" id="UP000218209">
    <property type="component" value="Unassembled WGS sequence"/>
</dbReference>
<dbReference type="PANTHER" id="PTHR45725:SF18">
    <property type="entry name" value="ORC1-LIKE AAA ATPASE DOMAIN-CONTAINING PROTEIN"/>
    <property type="match status" value="1"/>
</dbReference>
<organism evidence="2 3">
    <name type="scientific">Porphyra umbilicalis</name>
    <name type="common">Purple laver</name>
    <name type="synonym">Red alga</name>
    <dbReference type="NCBI Taxonomy" id="2786"/>
    <lineage>
        <taxon>Eukaryota</taxon>
        <taxon>Rhodophyta</taxon>
        <taxon>Bangiophyceae</taxon>
        <taxon>Bangiales</taxon>
        <taxon>Bangiaceae</taxon>
        <taxon>Porphyra</taxon>
    </lineage>
</organism>
<feature type="region of interest" description="Disordered" evidence="1">
    <location>
        <begin position="601"/>
        <end position="661"/>
    </location>
</feature>
<feature type="region of interest" description="Disordered" evidence="1">
    <location>
        <begin position="279"/>
        <end position="340"/>
    </location>
</feature>
<gene>
    <name evidence="2" type="ORF">BU14_0169s0014</name>
</gene>
<sequence>MGTLQPSAVGQPAPPAAVESPSSVAVEPPSSASVEPPSSAAVEPPSSAAVEPPSSAAVGPPPTAAVEPPSSAAVEPPLTAAVEPSSTMAEEPSSTAAEEPSSTAAVEPPSTAAAQPEMNKTERRLYINFFESLGIADDKATAFLATLFRNVFEASSKLDAHLAPHGACLHSGLDAIAKANALILGEMQQTVDDTCATNKVAVLPRVGVDLTPVGGGGVGGATGDEEGDLPPIDDPMQHGEDDEECALTDGGMAFLNVPPASGLATGGAPSCGLPASALATSSTPGGGTTATGGGQEVPLPAGGIEINLDDAPLSGGGQDPDETDEDADQSGNYPPHVIHDRQPTVVPTNIAVETVTAVLTGLQDRADGIAVLRQLLDDSVLVLCRSSARPTVKWSGKPFPTGIRGDRMALGLRTDKWWPQWHAPQDLDEANSFPPAGTISHAFNRHRPTGSSRWVILVDLTGINEVIKALSVRSARFFPKNALVQYEMVSRVWGKAPMRFPVVVACMLLLVTKEEEFGVKLAHLAAAGRASVPANPPLFSASCHEFNMSGLAAPNAATRPSGVLPGGHASAAPLPLLPDGDSDKIDNRYAEMDVVLANEASATKTQNRANRLRARTAKAQSATAPGASSTPRSAAHASPTTRRPPERSRAQAAGALAPRPVIKRARAAKGNNSAAKNNSTRQASAALPSRAAGAAVDSGVAVVGGGAAAADGVASPSVRLVVAPPAVAPPSANVKAAKSQPAHPSAMNAEGPVAAAAVYGVGQAPPGFAVASGGTLLPGAQAPTASPVLNTIPNEGAAYYPLPGAPLPFVPSHFPPSLSTGFL</sequence>
<evidence type="ECO:0000313" key="3">
    <source>
        <dbReference type="Proteomes" id="UP000218209"/>
    </source>
</evidence>
<feature type="compositionally biased region" description="Polar residues" evidence="1">
    <location>
        <begin position="618"/>
        <end position="632"/>
    </location>
</feature>
<feature type="compositionally biased region" description="Acidic residues" evidence="1">
    <location>
        <begin position="319"/>
        <end position="328"/>
    </location>
</feature>